<comment type="caution">
    <text evidence="4">The sequence shown here is derived from an EMBL/GenBank/DDBJ whole genome shotgun (WGS) entry which is preliminary data.</text>
</comment>
<dbReference type="GO" id="GO:0006412">
    <property type="term" value="P:translation"/>
    <property type="evidence" value="ECO:0007669"/>
    <property type="project" value="InterPro"/>
</dbReference>
<dbReference type="EMBL" id="LBTF01000052">
    <property type="protein sequence ID" value="KKQ34338.1"/>
    <property type="molecule type" value="Genomic_DNA"/>
</dbReference>
<dbReference type="InterPro" id="IPR005484">
    <property type="entry name" value="Ribosomal_uL18_bac/plant/anim"/>
</dbReference>
<dbReference type="InterPro" id="IPR057268">
    <property type="entry name" value="Ribosomal_L18"/>
</dbReference>
<evidence type="ECO:0000313" key="4">
    <source>
        <dbReference type="EMBL" id="KKQ34338.1"/>
    </source>
</evidence>
<comment type="similarity">
    <text evidence="1">Belongs to the universal ribosomal protein uL18 family.</text>
</comment>
<dbReference type="Pfam" id="PF00861">
    <property type="entry name" value="Ribosomal_L18p"/>
    <property type="match status" value="1"/>
</dbReference>
<dbReference type="CDD" id="cd00432">
    <property type="entry name" value="Ribosomal_L18_L5e"/>
    <property type="match status" value="1"/>
</dbReference>
<name>A0A0G0GTF7_9BACT</name>
<dbReference type="PATRIC" id="fig|1618742.3.peg.766"/>
<gene>
    <name evidence="4" type="ORF">US50_C0052G0019</name>
</gene>
<dbReference type="GO" id="GO:0005840">
    <property type="term" value="C:ribosome"/>
    <property type="evidence" value="ECO:0007669"/>
    <property type="project" value="UniProtKB-KW"/>
</dbReference>
<dbReference type="GO" id="GO:1990904">
    <property type="term" value="C:ribonucleoprotein complex"/>
    <property type="evidence" value="ECO:0007669"/>
    <property type="project" value="UniProtKB-KW"/>
</dbReference>
<evidence type="ECO:0000256" key="2">
    <source>
        <dbReference type="ARBA" id="ARBA00022980"/>
    </source>
</evidence>
<evidence type="ECO:0000256" key="1">
    <source>
        <dbReference type="ARBA" id="ARBA00007116"/>
    </source>
</evidence>
<evidence type="ECO:0000313" key="5">
    <source>
        <dbReference type="Proteomes" id="UP000033876"/>
    </source>
</evidence>
<sequence length="66" mass="7711">MKNIKIEKRNRLKKKIRSKIFGTSEKPRLSVFRSNKFIYAQLIDDEKGMTLASASDVKINKGKKHF</sequence>
<dbReference type="AlphaFoldDB" id="A0A0G0GTF7"/>
<accession>A0A0G0GTF7</accession>
<evidence type="ECO:0000256" key="3">
    <source>
        <dbReference type="ARBA" id="ARBA00023274"/>
    </source>
</evidence>
<proteinExistence type="inferred from homology"/>
<protein>
    <submittedName>
        <fullName evidence="4">50S ribosomal protein L18</fullName>
    </submittedName>
</protein>
<dbReference type="SUPFAM" id="SSF53137">
    <property type="entry name" value="Translational machinery components"/>
    <property type="match status" value="1"/>
</dbReference>
<dbReference type="GO" id="GO:0003735">
    <property type="term" value="F:structural constituent of ribosome"/>
    <property type="evidence" value="ECO:0007669"/>
    <property type="project" value="InterPro"/>
</dbReference>
<organism evidence="4 5">
    <name type="scientific">Candidatus Nomurabacteria bacterium GW2011_GWB1_37_5</name>
    <dbReference type="NCBI Taxonomy" id="1618742"/>
    <lineage>
        <taxon>Bacteria</taxon>
        <taxon>Candidatus Nomuraibacteriota</taxon>
    </lineage>
</organism>
<keyword evidence="2 4" id="KW-0689">Ribosomal protein</keyword>
<dbReference type="Proteomes" id="UP000033876">
    <property type="component" value="Unassembled WGS sequence"/>
</dbReference>
<dbReference type="Gene3D" id="3.30.420.100">
    <property type="match status" value="1"/>
</dbReference>
<keyword evidence="3" id="KW-0687">Ribonucleoprotein</keyword>
<reference evidence="4 5" key="1">
    <citation type="journal article" date="2015" name="Nature">
        <title>rRNA introns, odd ribosomes, and small enigmatic genomes across a large radiation of phyla.</title>
        <authorList>
            <person name="Brown C.T."/>
            <person name="Hug L.A."/>
            <person name="Thomas B.C."/>
            <person name="Sharon I."/>
            <person name="Castelle C.J."/>
            <person name="Singh A."/>
            <person name="Wilkins M.J."/>
            <person name="Williams K.H."/>
            <person name="Banfield J.F."/>
        </authorList>
    </citation>
    <scope>NUCLEOTIDE SEQUENCE [LARGE SCALE GENOMIC DNA]</scope>
</reference>